<feature type="domain" description="Spore germination GerAC-like C-terminal" evidence="9">
    <location>
        <begin position="236"/>
        <end position="400"/>
    </location>
</feature>
<dbReference type="PANTHER" id="PTHR35789">
    <property type="entry name" value="SPORE GERMINATION PROTEIN B3"/>
    <property type="match status" value="1"/>
</dbReference>
<dbReference type="InterPro" id="IPR038501">
    <property type="entry name" value="Spore_GerAC_C_sf"/>
</dbReference>
<keyword evidence="12" id="KW-1185">Reference proteome</keyword>
<dbReference type="Proteomes" id="UP000769780">
    <property type="component" value="Unassembled WGS sequence"/>
</dbReference>
<name>A0ABS7K3S5_9BACI</name>
<accession>A0ABS7K3S5</accession>
<evidence type="ECO:0000256" key="4">
    <source>
        <dbReference type="ARBA" id="ARBA00022729"/>
    </source>
</evidence>
<comment type="caution">
    <text evidence="11">The sequence shown here is derived from an EMBL/GenBank/DDBJ whole genome shotgun (WGS) entry which is preliminary data.</text>
</comment>
<dbReference type="InterPro" id="IPR008844">
    <property type="entry name" value="Spore_GerAC-like"/>
</dbReference>
<dbReference type="NCBIfam" id="TIGR02887">
    <property type="entry name" value="spore_ger_x_C"/>
    <property type="match status" value="1"/>
</dbReference>
<keyword evidence="5" id="KW-0472">Membrane</keyword>
<feature type="chain" id="PRO_5046111841" evidence="8">
    <location>
        <begin position="21"/>
        <end position="418"/>
    </location>
</feature>
<dbReference type="PANTHER" id="PTHR35789:SF1">
    <property type="entry name" value="SPORE GERMINATION PROTEIN B3"/>
    <property type="match status" value="1"/>
</dbReference>
<evidence type="ECO:0000256" key="7">
    <source>
        <dbReference type="ARBA" id="ARBA00023288"/>
    </source>
</evidence>
<proteinExistence type="inferred from homology"/>
<dbReference type="InterPro" id="IPR057336">
    <property type="entry name" value="GerAC_N"/>
</dbReference>
<dbReference type="Gene3D" id="3.30.300.210">
    <property type="entry name" value="Nutrient germinant receptor protein C, domain 3"/>
    <property type="match status" value="1"/>
</dbReference>
<keyword evidence="4 8" id="KW-0732">Signal</keyword>
<evidence type="ECO:0000259" key="9">
    <source>
        <dbReference type="Pfam" id="PF05504"/>
    </source>
</evidence>
<comment type="similarity">
    <text evidence="2">Belongs to the GerABKC lipoprotein family.</text>
</comment>
<feature type="signal peptide" evidence="8">
    <location>
        <begin position="1"/>
        <end position="20"/>
    </location>
</feature>
<dbReference type="InterPro" id="IPR046953">
    <property type="entry name" value="Spore_GerAC-like_C"/>
</dbReference>
<keyword evidence="6" id="KW-0564">Palmitate</keyword>
<evidence type="ECO:0000256" key="2">
    <source>
        <dbReference type="ARBA" id="ARBA00007886"/>
    </source>
</evidence>
<gene>
    <name evidence="11" type="ORF">H0185_08840</name>
</gene>
<reference evidence="11 12" key="1">
    <citation type="submission" date="2020-07" db="EMBL/GenBank/DDBJ databases">
        <title>Fungal Genomes of the International Space Station.</title>
        <authorList>
            <person name="Seuylemezian A."/>
            <person name="Singh N.K."/>
            <person name="Wood J."/>
            <person name="Venkateswaran K."/>
        </authorList>
    </citation>
    <scope>NUCLEOTIDE SEQUENCE [LARGE SCALE GENOMIC DNA]</scope>
    <source>
        <strain evidence="11 12">PL-B2</strain>
    </source>
</reference>
<evidence type="ECO:0000256" key="1">
    <source>
        <dbReference type="ARBA" id="ARBA00004635"/>
    </source>
</evidence>
<evidence type="ECO:0000256" key="5">
    <source>
        <dbReference type="ARBA" id="ARBA00023136"/>
    </source>
</evidence>
<evidence type="ECO:0000313" key="12">
    <source>
        <dbReference type="Proteomes" id="UP000769780"/>
    </source>
</evidence>
<evidence type="ECO:0000256" key="8">
    <source>
        <dbReference type="SAM" id="SignalP"/>
    </source>
</evidence>
<comment type="subcellular location">
    <subcellularLocation>
        <location evidence="1">Membrane</location>
        <topology evidence="1">Lipid-anchor</topology>
    </subcellularLocation>
</comment>
<organism evidence="11 12">
    <name type="scientific">Mesobacillus maritimus</name>
    <dbReference type="NCBI Taxonomy" id="1643336"/>
    <lineage>
        <taxon>Bacteria</taxon>
        <taxon>Bacillati</taxon>
        <taxon>Bacillota</taxon>
        <taxon>Bacilli</taxon>
        <taxon>Bacillales</taxon>
        <taxon>Bacillaceae</taxon>
        <taxon>Mesobacillus</taxon>
    </lineage>
</organism>
<dbReference type="EMBL" id="JACWFH010000009">
    <property type="protein sequence ID" value="MBY0096913.1"/>
    <property type="molecule type" value="Genomic_DNA"/>
</dbReference>
<dbReference type="Pfam" id="PF05504">
    <property type="entry name" value="Spore_GerAC"/>
    <property type="match status" value="1"/>
</dbReference>
<evidence type="ECO:0000313" key="11">
    <source>
        <dbReference type="EMBL" id="MBY0096913.1"/>
    </source>
</evidence>
<dbReference type="Pfam" id="PF25198">
    <property type="entry name" value="Spore_GerAC_N"/>
    <property type="match status" value="1"/>
</dbReference>
<sequence length="418" mass="48032">MKLKKICNICLVLLLLVNLAGCWDQKGLDRQVFVIGIGLDKAEEKGKVNVTYLIANPEVGSSQTASATDEPSFMTITMRASDFVSMRNNANVAIAREISYDLLSVILVSEEFAREKEFVRFLYTAEKDREIKRDIHLVVTKEKVKEFFGRNNPKFLKRPHKFYEFMIERGVEIGIIPDSELHHFFRVTEEDSNLFLSAFATTKIPSNKDNYRINESDAVAGDLKVKGDANNAQFLGSAVFLEGEMIGTMTGVETRIVMLLHDAIPVRDVLTTFQDPFSEDYQLAVRINQQKKSVVKMDLKAKPPRINVKLPLTIDVLTDPGMENPVENKKKVERLRSEFEKEMESKIMEVVRISQEEFKAEPFGWSLHARKEFKTLKEYMNFDWMKTYPDMKVKVDVDLRFGKFGRQPKTPSYKGIRD</sequence>
<feature type="domain" description="Spore germination protein N-terminal" evidence="10">
    <location>
        <begin position="24"/>
        <end position="197"/>
    </location>
</feature>
<dbReference type="RefSeq" id="WP_221873141.1">
    <property type="nucleotide sequence ID" value="NZ_JACWFH010000009.1"/>
</dbReference>
<evidence type="ECO:0000256" key="6">
    <source>
        <dbReference type="ARBA" id="ARBA00023139"/>
    </source>
</evidence>
<evidence type="ECO:0000256" key="3">
    <source>
        <dbReference type="ARBA" id="ARBA00022544"/>
    </source>
</evidence>
<keyword evidence="3" id="KW-0309">Germination</keyword>
<protein>
    <submittedName>
        <fullName evidence="11">Ger(X)C family spore germination protein</fullName>
    </submittedName>
</protein>
<evidence type="ECO:0000259" key="10">
    <source>
        <dbReference type="Pfam" id="PF25198"/>
    </source>
</evidence>
<keyword evidence="7" id="KW-0449">Lipoprotein</keyword>